<dbReference type="PANTHER" id="PTHR47424">
    <property type="entry name" value="REGULATORY PROTEIN GAL4"/>
    <property type="match status" value="1"/>
</dbReference>
<dbReference type="EMBL" id="JBANMG010000006">
    <property type="protein sequence ID" value="KAK6952540.1"/>
    <property type="molecule type" value="Genomic_DNA"/>
</dbReference>
<evidence type="ECO:0000313" key="4">
    <source>
        <dbReference type="EMBL" id="KAK6952540.1"/>
    </source>
</evidence>
<organism evidence="4 5">
    <name type="scientific">Daldinia eschscholtzii</name>
    <dbReference type="NCBI Taxonomy" id="292717"/>
    <lineage>
        <taxon>Eukaryota</taxon>
        <taxon>Fungi</taxon>
        <taxon>Dikarya</taxon>
        <taxon>Ascomycota</taxon>
        <taxon>Pezizomycotina</taxon>
        <taxon>Sordariomycetes</taxon>
        <taxon>Xylariomycetidae</taxon>
        <taxon>Xylariales</taxon>
        <taxon>Hypoxylaceae</taxon>
        <taxon>Daldinia</taxon>
    </lineage>
</organism>
<sequence>MPPPKKRQTYPAKPAYSFVGDCAPLSLFQTVRQIVTSRIDPNAFTPQTGQADRLSMLENSSSHPSISAIGKEPRVDSTAAERLVYLFISVTSGLISLFENDRLANDVLVWITDAGESANATSAVNYLVLAIGSQSVDGRSAAGLFQHAKTLALSSLGGDLGIETVQAFALITIYMLRACQINGAYLFFGALQSEIFDARS</sequence>
<comment type="caution">
    <text evidence="4">The sequence shown here is derived from an EMBL/GenBank/DDBJ whole genome shotgun (WGS) entry which is preliminary data.</text>
</comment>
<protein>
    <submittedName>
        <fullName evidence="4">Uncharacterized protein</fullName>
    </submittedName>
</protein>
<keyword evidence="2" id="KW-0804">Transcription</keyword>
<dbReference type="GO" id="GO:0005634">
    <property type="term" value="C:nucleus"/>
    <property type="evidence" value="ECO:0007669"/>
    <property type="project" value="TreeGrafter"/>
</dbReference>
<dbReference type="PANTHER" id="PTHR47424:SF9">
    <property type="entry name" value="TAH-2"/>
    <property type="match status" value="1"/>
</dbReference>
<dbReference type="InterPro" id="IPR051127">
    <property type="entry name" value="Fungal_SecMet_Regulators"/>
</dbReference>
<dbReference type="GO" id="GO:0000978">
    <property type="term" value="F:RNA polymerase II cis-regulatory region sequence-specific DNA binding"/>
    <property type="evidence" value="ECO:0007669"/>
    <property type="project" value="TreeGrafter"/>
</dbReference>
<dbReference type="Proteomes" id="UP001369815">
    <property type="component" value="Unassembled WGS sequence"/>
</dbReference>
<dbReference type="GO" id="GO:0000435">
    <property type="term" value="P:positive regulation of transcription from RNA polymerase II promoter by galactose"/>
    <property type="evidence" value="ECO:0007669"/>
    <property type="project" value="TreeGrafter"/>
</dbReference>
<gene>
    <name evidence="4" type="ORF">Daesc_007081</name>
</gene>
<dbReference type="AlphaFoldDB" id="A0AAX6MIQ7"/>
<evidence type="ECO:0000256" key="2">
    <source>
        <dbReference type="ARBA" id="ARBA00023163"/>
    </source>
</evidence>
<dbReference type="CDD" id="cd12148">
    <property type="entry name" value="fungal_TF_MHR"/>
    <property type="match status" value="1"/>
</dbReference>
<keyword evidence="3" id="KW-0539">Nucleus</keyword>
<keyword evidence="1" id="KW-0805">Transcription regulation</keyword>
<accession>A0AAX6MIQ7</accession>
<reference evidence="4 5" key="1">
    <citation type="journal article" date="2024" name="Front Chem Biol">
        <title>Unveiling the potential of Daldinia eschscholtzii MFLUCC 19-0629 through bioactivity and bioinformatics studies for enhanced sustainable agriculture production.</title>
        <authorList>
            <person name="Brooks S."/>
            <person name="Weaver J.A."/>
            <person name="Klomchit A."/>
            <person name="Alharthi S.A."/>
            <person name="Onlamun T."/>
            <person name="Nurani R."/>
            <person name="Vong T.K."/>
            <person name="Alberti F."/>
            <person name="Greco C."/>
        </authorList>
    </citation>
    <scope>NUCLEOTIDE SEQUENCE [LARGE SCALE GENOMIC DNA]</scope>
    <source>
        <strain evidence="4">MFLUCC 19-0629</strain>
    </source>
</reference>
<dbReference type="GO" id="GO:0000981">
    <property type="term" value="F:DNA-binding transcription factor activity, RNA polymerase II-specific"/>
    <property type="evidence" value="ECO:0007669"/>
    <property type="project" value="TreeGrafter"/>
</dbReference>
<evidence type="ECO:0000313" key="5">
    <source>
        <dbReference type="Proteomes" id="UP001369815"/>
    </source>
</evidence>
<keyword evidence="5" id="KW-1185">Reference proteome</keyword>
<proteinExistence type="predicted"/>
<name>A0AAX6MIQ7_9PEZI</name>
<evidence type="ECO:0000256" key="3">
    <source>
        <dbReference type="ARBA" id="ARBA00023242"/>
    </source>
</evidence>
<evidence type="ECO:0000256" key="1">
    <source>
        <dbReference type="ARBA" id="ARBA00023015"/>
    </source>
</evidence>